<keyword evidence="2" id="KW-1185">Reference proteome</keyword>
<reference evidence="1 2" key="1">
    <citation type="journal article" date="2019" name="Commun. Biol.">
        <title>The bagworm genome reveals a unique fibroin gene that provides high tensile strength.</title>
        <authorList>
            <person name="Kono N."/>
            <person name="Nakamura H."/>
            <person name="Ohtoshi R."/>
            <person name="Tomita M."/>
            <person name="Numata K."/>
            <person name="Arakawa K."/>
        </authorList>
    </citation>
    <scope>NUCLEOTIDE SEQUENCE [LARGE SCALE GENOMIC DNA]</scope>
</reference>
<name>A0A4C1Y2H3_EUMVA</name>
<dbReference type="Proteomes" id="UP000299102">
    <property type="component" value="Unassembled WGS sequence"/>
</dbReference>
<organism evidence="1 2">
    <name type="scientific">Eumeta variegata</name>
    <name type="common">Bagworm moth</name>
    <name type="synonym">Eumeta japonica</name>
    <dbReference type="NCBI Taxonomy" id="151549"/>
    <lineage>
        <taxon>Eukaryota</taxon>
        <taxon>Metazoa</taxon>
        <taxon>Ecdysozoa</taxon>
        <taxon>Arthropoda</taxon>
        <taxon>Hexapoda</taxon>
        <taxon>Insecta</taxon>
        <taxon>Pterygota</taxon>
        <taxon>Neoptera</taxon>
        <taxon>Endopterygota</taxon>
        <taxon>Lepidoptera</taxon>
        <taxon>Glossata</taxon>
        <taxon>Ditrysia</taxon>
        <taxon>Tineoidea</taxon>
        <taxon>Psychidae</taxon>
        <taxon>Oiketicinae</taxon>
        <taxon>Eumeta</taxon>
    </lineage>
</organism>
<proteinExistence type="predicted"/>
<evidence type="ECO:0000313" key="1">
    <source>
        <dbReference type="EMBL" id="GBP68585.1"/>
    </source>
</evidence>
<dbReference type="AlphaFoldDB" id="A0A4C1Y2H3"/>
<gene>
    <name evidence="1" type="ORF">EVAR_46925_1</name>
</gene>
<accession>A0A4C1Y2H3</accession>
<sequence length="137" mass="15385">METRSPKEVISALPAFSASKTWNVSCRTDLPSRQAAWGSLGQLLLSRWKVAQVVAGGPTSHSITFLDQRTIGYTIADRRKQLKPKAAQDAQNGFDLEIEAIAEAGLELCAGMELQWKWYREMEPESTRAVKSRLERY</sequence>
<evidence type="ECO:0000313" key="2">
    <source>
        <dbReference type="Proteomes" id="UP000299102"/>
    </source>
</evidence>
<dbReference type="EMBL" id="BGZK01001016">
    <property type="protein sequence ID" value="GBP68585.1"/>
    <property type="molecule type" value="Genomic_DNA"/>
</dbReference>
<protein>
    <submittedName>
        <fullName evidence="1">Uncharacterized protein</fullName>
    </submittedName>
</protein>
<comment type="caution">
    <text evidence="1">The sequence shown here is derived from an EMBL/GenBank/DDBJ whole genome shotgun (WGS) entry which is preliminary data.</text>
</comment>